<accession>A0A0D5A3Y5</accession>
<dbReference type="AlphaFoldDB" id="A0A0D5A3Y5"/>
<organism evidence="2">
    <name type="scientific">Prochlorococcus marinus str. P0903-H212</name>
    <dbReference type="NCBI Taxonomy" id="1622208"/>
    <lineage>
        <taxon>Bacteria</taxon>
        <taxon>Bacillati</taxon>
        <taxon>Cyanobacteriota</taxon>
        <taxon>Cyanophyceae</taxon>
        <taxon>Synechococcales</taxon>
        <taxon>Prochlorococcaceae</taxon>
        <taxon>Prochlorococcus</taxon>
    </lineage>
</organism>
<protein>
    <submittedName>
        <fullName evidence="2">HNH endonuclease:HNH nuclease</fullName>
    </submittedName>
</protein>
<proteinExistence type="predicted"/>
<name>A0A0D5A3Y5_PROMR</name>
<feature type="compositionally biased region" description="Polar residues" evidence="1">
    <location>
        <begin position="34"/>
        <end position="45"/>
    </location>
</feature>
<dbReference type="GO" id="GO:0004519">
    <property type="term" value="F:endonuclease activity"/>
    <property type="evidence" value="ECO:0007669"/>
    <property type="project" value="UniProtKB-KW"/>
</dbReference>
<dbReference type="EMBL" id="KJ947871">
    <property type="protein sequence ID" value="AJW31099.1"/>
    <property type="molecule type" value="Genomic_DNA"/>
</dbReference>
<sequence>MAIRAWTEGDIRLALRLLKWAQPKKGKNLEKSKTQLSEDYSWQAA</sequence>
<keyword evidence="2" id="KW-0255">Endonuclease</keyword>
<gene>
    <name evidence="2" type="ORF">FA03_0271</name>
</gene>
<keyword evidence="2" id="KW-0378">Hydrolase</keyword>
<evidence type="ECO:0000256" key="1">
    <source>
        <dbReference type="SAM" id="MobiDB-lite"/>
    </source>
</evidence>
<evidence type="ECO:0000313" key="2">
    <source>
        <dbReference type="EMBL" id="AJW31099.1"/>
    </source>
</evidence>
<keyword evidence="2" id="KW-0540">Nuclease</keyword>
<feature type="region of interest" description="Disordered" evidence="1">
    <location>
        <begin position="25"/>
        <end position="45"/>
    </location>
</feature>
<reference evidence="2" key="1">
    <citation type="submission" date="2014-06" db="EMBL/GenBank/DDBJ databases">
        <authorList>
            <person name="Berube P.M."/>
        </authorList>
    </citation>
    <scope>NUCLEOTIDE SEQUENCE</scope>
    <source>
        <strain evidence="2">P0903-H212</strain>
    </source>
</reference>